<dbReference type="Ensembl" id="ENSMALT00000020289.1">
    <property type="protein sequence ID" value="ENSMALP00000019899.1"/>
    <property type="gene ID" value="ENSMALG00000013891.1"/>
</dbReference>
<dbReference type="STRING" id="43700.ENSMALP00000019899"/>
<accession>A0A3Q3JK43</accession>
<protein>
    <submittedName>
        <fullName evidence="1">Uncharacterized protein</fullName>
    </submittedName>
</protein>
<name>A0A3Q3JK43_MONAL</name>
<dbReference type="Proteomes" id="UP000261600">
    <property type="component" value="Unplaced"/>
</dbReference>
<keyword evidence="2" id="KW-1185">Reference proteome</keyword>
<evidence type="ECO:0000313" key="1">
    <source>
        <dbReference type="Ensembl" id="ENSMALP00000019899.1"/>
    </source>
</evidence>
<evidence type="ECO:0000313" key="2">
    <source>
        <dbReference type="Proteomes" id="UP000261600"/>
    </source>
</evidence>
<reference evidence="1" key="1">
    <citation type="submission" date="2025-08" db="UniProtKB">
        <authorList>
            <consortium name="Ensembl"/>
        </authorList>
    </citation>
    <scope>IDENTIFICATION</scope>
</reference>
<organism evidence="1 2">
    <name type="scientific">Monopterus albus</name>
    <name type="common">Swamp eel</name>
    <dbReference type="NCBI Taxonomy" id="43700"/>
    <lineage>
        <taxon>Eukaryota</taxon>
        <taxon>Metazoa</taxon>
        <taxon>Chordata</taxon>
        <taxon>Craniata</taxon>
        <taxon>Vertebrata</taxon>
        <taxon>Euteleostomi</taxon>
        <taxon>Actinopterygii</taxon>
        <taxon>Neopterygii</taxon>
        <taxon>Teleostei</taxon>
        <taxon>Neoteleostei</taxon>
        <taxon>Acanthomorphata</taxon>
        <taxon>Anabantaria</taxon>
        <taxon>Synbranchiformes</taxon>
        <taxon>Synbranchidae</taxon>
        <taxon>Monopterus</taxon>
    </lineage>
</organism>
<proteinExistence type="predicted"/>
<reference evidence="1" key="2">
    <citation type="submission" date="2025-09" db="UniProtKB">
        <authorList>
            <consortium name="Ensembl"/>
        </authorList>
    </citation>
    <scope>IDENTIFICATION</scope>
</reference>
<dbReference type="AlphaFoldDB" id="A0A3Q3JK43"/>
<sequence>MQGNQQGWSRHHDELQSPETHLVLTARLLGVAYKILLLILPHLLGCCHIHQDPEEKDHREPNASDHGRVLVHPTENVFQKAPIHLPPRWPNQLLGLGGKHFFTQGYIVLDFVFP</sequence>